<feature type="transmembrane region" description="Helical" evidence="9">
    <location>
        <begin position="147"/>
        <end position="167"/>
    </location>
</feature>
<comment type="similarity">
    <text evidence="8 9">Belongs to the TRAP transporter small permease family.</text>
</comment>
<evidence type="ECO:0000256" key="10">
    <source>
        <dbReference type="SAM" id="MobiDB-lite"/>
    </source>
</evidence>
<keyword evidence="13" id="KW-1185">Reference proteome</keyword>
<feature type="region of interest" description="Disordered" evidence="10">
    <location>
        <begin position="1"/>
        <end position="23"/>
    </location>
</feature>
<comment type="subcellular location">
    <subcellularLocation>
        <location evidence="1 9">Cell inner membrane</location>
        <topology evidence="1 9">Multi-pass membrane protein</topology>
    </subcellularLocation>
</comment>
<evidence type="ECO:0000313" key="12">
    <source>
        <dbReference type="EMBL" id="MBW3098274.1"/>
    </source>
</evidence>
<keyword evidence="4 9" id="KW-0997">Cell inner membrane</keyword>
<evidence type="ECO:0000256" key="6">
    <source>
        <dbReference type="ARBA" id="ARBA00022989"/>
    </source>
</evidence>
<feature type="transmembrane region" description="Helical" evidence="9">
    <location>
        <begin position="106"/>
        <end position="127"/>
    </location>
</feature>
<feature type="transmembrane region" description="Helical" evidence="9">
    <location>
        <begin position="30"/>
        <end position="49"/>
    </location>
</feature>
<feature type="compositionally biased region" description="Basic and acidic residues" evidence="10">
    <location>
        <begin position="1"/>
        <end position="21"/>
    </location>
</feature>
<feature type="transmembrane region" description="Helical" evidence="9">
    <location>
        <begin position="69"/>
        <end position="94"/>
    </location>
</feature>
<dbReference type="EMBL" id="JAHWQX010000003">
    <property type="protein sequence ID" value="MBW3098274.1"/>
    <property type="molecule type" value="Genomic_DNA"/>
</dbReference>
<evidence type="ECO:0000256" key="2">
    <source>
        <dbReference type="ARBA" id="ARBA00022448"/>
    </source>
</evidence>
<evidence type="ECO:0000256" key="4">
    <source>
        <dbReference type="ARBA" id="ARBA00022519"/>
    </source>
</evidence>
<evidence type="ECO:0000313" key="13">
    <source>
        <dbReference type="Proteomes" id="UP001430804"/>
    </source>
</evidence>
<reference evidence="12" key="1">
    <citation type="submission" date="2021-07" db="EMBL/GenBank/DDBJ databases">
        <title>Pseudohoeflea marina sp. nov. a polyhydroxyalcanoate-producing bacterium.</title>
        <authorList>
            <person name="Zheng W."/>
            <person name="Yu S."/>
            <person name="Huang Y."/>
        </authorList>
    </citation>
    <scope>NUCLEOTIDE SEQUENCE</scope>
    <source>
        <strain evidence="12">DP4N28-3</strain>
    </source>
</reference>
<organism evidence="12 13">
    <name type="scientific">Pseudohoeflea coraliihabitans</name>
    <dbReference type="NCBI Taxonomy" id="2860393"/>
    <lineage>
        <taxon>Bacteria</taxon>
        <taxon>Pseudomonadati</taxon>
        <taxon>Pseudomonadota</taxon>
        <taxon>Alphaproteobacteria</taxon>
        <taxon>Hyphomicrobiales</taxon>
        <taxon>Rhizobiaceae</taxon>
        <taxon>Pseudohoeflea</taxon>
    </lineage>
</organism>
<dbReference type="PANTHER" id="PTHR35011">
    <property type="entry name" value="2,3-DIKETO-L-GULONATE TRAP TRANSPORTER SMALL PERMEASE PROTEIN YIAM"/>
    <property type="match status" value="1"/>
</dbReference>
<gene>
    <name evidence="12" type="ORF">KY465_13395</name>
</gene>
<evidence type="ECO:0000256" key="8">
    <source>
        <dbReference type="ARBA" id="ARBA00038436"/>
    </source>
</evidence>
<keyword evidence="5 9" id="KW-0812">Transmembrane</keyword>
<name>A0ABS6WQN2_9HYPH</name>
<dbReference type="InterPro" id="IPR055348">
    <property type="entry name" value="DctQ"/>
</dbReference>
<dbReference type="RefSeq" id="WP_219202188.1">
    <property type="nucleotide sequence ID" value="NZ_JAHWQX010000003.1"/>
</dbReference>
<keyword evidence="2 9" id="KW-0813">Transport</keyword>
<comment type="caution">
    <text evidence="12">The sequence shown here is derived from an EMBL/GenBank/DDBJ whole genome shotgun (WGS) entry which is preliminary data.</text>
</comment>
<dbReference type="Proteomes" id="UP001430804">
    <property type="component" value="Unassembled WGS sequence"/>
</dbReference>
<keyword evidence="7 9" id="KW-0472">Membrane</keyword>
<comment type="subunit">
    <text evidence="9">The complex comprises the extracytoplasmic solute receptor protein and the two transmembrane proteins.</text>
</comment>
<evidence type="ECO:0000256" key="5">
    <source>
        <dbReference type="ARBA" id="ARBA00022692"/>
    </source>
</evidence>
<sequence>MTDMARDPEIGMDRATGDGTRRGVSSGLSVAVEWVVGLALIAIVLVNVANAAGRYVFGRAIAGADELMVFAMVFIVMAGMVTAAWSASHIAINLLPSYARGRTEQLLFLVQDLVALCIALFATYASLGYVTTINRLATKSMALGLPMTIPHSALLFGFAGLSLIALIRVGRGILRLIAGGAR</sequence>
<proteinExistence type="inferred from homology"/>
<evidence type="ECO:0000259" key="11">
    <source>
        <dbReference type="Pfam" id="PF04290"/>
    </source>
</evidence>
<feature type="domain" description="Tripartite ATP-independent periplasmic transporters DctQ component" evidence="11">
    <location>
        <begin position="43"/>
        <end position="173"/>
    </location>
</feature>
<evidence type="ECO:0000256" key="9">
    <source>
        <dbReference type="RuleBase" id="RU369079"/>
    </source>
</evidence>
<evidence type="ECO:0000256" key="3">
    <source>
        <dbReference type="ARBA" id="ARBA00022475"/>
    </source>
</evidence>
<keyword evidence="3" id="KW-1003">Cell membrane</keyword>
<dbReference type="PANTHER" id="PTHR35011:SF10">
    <property type="entry name" value="TRAP TRANSPORTER SMALL PERMEASE PROTEIN"/>
    <property type="match status" value="1"/>
</dbReference>
<comment type="function">
    <text evidence="9">Part of the tripartite ATP-independent periplasmic (TRAP) transport system.</text>
</comment>
<accession>A0ABS6WQN2</accession>
<keyword evidence="6 9" id="KW-1133">Transmembrane helix</keyword>
<dbReference type="InterPro" id="IPR007387">
    <property type="entry name" value="TRAP_DctQ"/>
</dbReference>
<dbReference type="Pfam" id="PF04290">
    <property type="entry name" value="DctQ"/>
    <property type="match status" value="1"/>
</dbReference>
<evidence type="ECO:0000256" key="7">
    <source>
        <dbReference type="ARBA" id="ARBA00023136"/>
    </source>
</evidence>
<evidence type="ECO:0000256" key="1">
    <source>
        <dbReference type="ARBA" id="ARBA00004429"/>
    </source>
</evidence>
<protein>
    <recommendedName>
        <fullName evidence="9">TRAP transporter small permease protein</fullName>
    </recommendedName>
</protein>